<dbReference type="Proteomes" id="UP000649617">
    <property type="component" value="Unassembled WGS sequence"/>
</dbReference>
<dbReference type="GO" id="GO:0005198">
    <property type="term" value="F:structural molecule activity"/>
    <property type="evidence" value="ECO:0007669"/>
    <property type="project" value="TreeGrafter"/>
</dbReference>
<feature type="compositionally biased region" description="Pro residues" evidence="9">
    <location>
        <begin position="906"/>
        <end position="915"/>
    </location>
</feature>
<evidence type="ECO:0000256" key="8">
    <source>
        <dbReference type="ARBA" id="ARBA00022927"/>
    </source>
</evidence>
<dbReference type="GO" id="GO:0070971">
    <property type="term" value="C:endoplasmic reticulum exit site"/>
    <property type="evidence" value="ECO:0007669"/>
    <property type="project" value="TreeGrafter"/>
</dbReference>
<dbReference type="PANTHER" id="PTHR13923:SF11">
    <property type="entry name" value="SECRETORY 31, ISOFORM D"/>
    <property type="match status" value="1"/>
</dbReference>
<keyword evidence="8" id="KW-0653">Protein transport</keyword>
<dbReference type="InterPro" id="IPR040251">
    <property type="entry name" value="SEC31-like"/>
</dbReference>
<evidence type="ECO:0000256" key="2">
    <source>
        <dbReference type="ARBA" id="ARBA00009358"/>
    </source>
</evidence>
<dbReference type="GO" id="GO:0015031">
    <property type="term" value="P:protein transport"/>
    <property type="evidence" value="ECO:0007669"/>
    <property type="project" value="UniProtKB-KW"/>
</dbReference>
<keyword evidence="4" id="KW-0853">WD repeat</keyword>
<feature type="compositionally biased region" description="Polar residues" evidence="9">
    <location>
        <begin position="490"/>
        <end position="499"/>
    </location>
</feature>
<comment type="similarity">
    <text evidence="2">Belongs to the WD repeat SEC31 family.</text>
</comment>
<feature type="region of interest" description="Disordered" evidence="9">
    <location>
        <begin position="1629"/>
        <end position="1660"/>
    </location>
</feature>
<feature type="compositionally biased region" description="Low complexity" evidence="9">
    <location>
        <begin position="916"/>
        <end position="925"/>
    </location>
</feature>
<protein>
    <submittedName>
        <fullName evidence="11">Sec31 protein</fullName>
    </submittedName>
</protein>
<dbReference type="Gene3D" id="2.130.10.10">
    <property type="entry name" value="YVTN repeat-like/Quinoprotein amine dehydrogenase"/>
    <property type="match status" value="1"/>
</dbReference>
<dbReference type="PANTHER" id="PTHR13923">
    <property type="entry name" value="SEC31-RELATED PROTEIN"/>
    <property type="match status" value="1"/>
</dbReference>
<dbReference type="GO" id="GO:0090110">
    <property type="term" value="P:COPII-coated vesicle cargo loading"/>
    <property type="evidence" value="ECO:0007669"/>
    <property type="project" value="TreeGrafter"/>
</dbReference>
<dbReference type="InterPro" id="IPR015943">
    <property type="entry name" value="WD40/YVTN_repeat-like_dom_sf"/>
</dbReference>
<comment type="caution">
    <text evidence="11">The sequence shown here is derived from an EMBL/GenBank/DDBJ whole genome shotgun (WGS) entry which is preliminary data.</text>
</comment>
<feature type="compositionally biased region" description="Basic and acidic residues" evidence="9">
    <location>
        <begin position="459"/>
        <end position="477"/>
    </location>
</feature>
<gene>
    <name evidence="11" type="primary">sec31</name>
    <name evidence="11" type="ORF">SPIL2461_LOCUS13359</name>
</gene>
<organism evidence="11 12">
    <name type="scientific">Symbiodinium pilosum</name>
    <name type="common">Dinoflagellate</name>
    <dbReference type="NCBI Taxonomy" id="2952"/>
    <lineage>
        <taxon>Eukaryota</taxon>
        <taxon>Sar</taxon>
        <taxon>Alveolata</taxon>
        <taxon>Dinophyceae</taxon>
        <taxon>Suessiales</taxon>
        <taxon>Symbiodiniaceae</taxon>
        <taxon>Symbiodinium</taxon>
    </lineage>
</organism>
<feature type="compositionally biased region" description="Basic and acidic residues" evidence="9">
    <location>
        <begin position="1159"/>
        <end position="1170"/>
    </location>
</feature>
<evidence type="ECO:0000256" key="4">
    <source>
        <dbReference type="ARBA" id="ARBA00022574"/>
    </source>
</evidence>
<keyword evidence="12" id="KW-1185">Reference proteome</keyword>
<feature type="region of interest" description="Disordered" evidence="9">
    <location>
        <begin position="1684"/>
        <end position="1725"/>
    </location>
</feature>
<evidence type="ECO:0000256" key="3">
    <source>
        <dbReference type="ARBA" id="ARBA00022448"/>
    </source>
</evidence>
<dbReference type="InterPro" id="IPR036322">
    <property type="entry name" value="WD40_repeat_dom_sf"/>
</dbReference>
<feature type="region of interest" description="Disordered" evidence="9">
    <location>
        <begin position="1086"/>
        <end position="1187"/>
    </location>
</feature>
<dbReference type="OrthoDB" id="542917at2759"/>
<dbReference type="Pfam" id="PF12931">
    <property type="entry name" value="TPR_Sec16"/>
    <property type="match status" value="1"/>
</dbReference>
<evidence type="ECO:0000256" key="6">
    <source>
        <dbReference type="ARBA" id="ARBA00022824"/>
    </source>
</evidence>
<keyword evidence="5" id="KW-0677">Repeat</keyword>
<feature type="compositionally biased region" description="Basic and acidic residues" evidence="9">
    <location>
        <begin position="1694"/>
        <end position="1709"/>
    </location>
</feature>
<dbReference type="EMBL" id="CAJNIZ010029003">
    <property type="protein sequence ID" value="CAE7512841.1"/>
    <property type="molecule type" value="Genomic_DNA"/>
</dbReference>
<dbReference type="GO" id="GO:0030127">
    <property type="term" value="C:COPII vesicle coat"/>
    <property type="evidence" value="ECO:0007669"/>
    <property type="project" value="TreeGrafter"/>
</dbReference>
<keyword evidence="6" id="KW-0256">Endoplasmic reticulum</keyword>
<name>A0A812T924_SYMPI</name>
<keyword evidence="7" id="KW-0931">ER-Golgi transport</keyword>
<feature type="compositionally biased region" description="Acidic residues" evidence="9">
    <location>
        <begin position="1299"/>
        <end position="1309"/>
    </location>
</feature>
<feature type="compositionally biased region" description="Basic and acidic residues" evidence="9">
    <location>
        <begin position="1132"/>
        <end position="1149"/>
    </location>
</feature>
<feature type="compositionally biased region" description="Basic residues" evidence="9">
    <location>
        <begin position="1645"/>
        <end position="1660"/>
    </location>
</feature>
<dbReference type="InterPro" id="IPR024298">
    <property type="entry name" value="Sec16_Sec23-bd"/>
</dbReference>
<evidence type="ECO:0000256" key="9">
    <source>
        <dbReference type="SAM" id="MobiDB-lite"/>
    </source>
</evidence>
<evidence type="ECO:0000256" key="7">
    <source>
        <dbReference type="ARBA" id="ARBA00022892"/>
    </source>
</evidence>
<sequence length="1725" mass="184942">MDVQASIRTEGGRRFSTISWGKLGTDTGMFPYGLLAGGLQDGVVSLWNPHAILSSNGTDQGLIHSQTVHKGNVHCVEFHPLKTNLMATCGSDSEVKIVNVENPSAPTIFEPSTSNKHQGSEVLCCAWNRVVPHILCSCSNTGTTVVWDLKQKKEVISFQDPASRLRCASVAWHPEVPTQLLLCYDDDRQPSIQMWDLRNCQYPFKETAPHTKGVLGVAWNQMDPNLILSCGKDNRVICTSIASGSPETWCDLSAQQNSFEVQWAPHKPSLFTAASYSGTVNVHSVQQQQSAGVRYCPRWYRKSCGASFGFGGKLLSFGRSEPATASEGAGLPKQVMLVYTRPASFCHSLVVPSEPEIVPTADVFEHWIAERRLREYCLDKTRSCGGVASQEGLMWELMATLAEEEGRTRVPTLLGFDQDRILQEAERFLGTKPGMLMGQQEADEYFAENFFDELSASTEQKKRDEMEREEQKKKEEADGPGPELRRHQTTKCSDSSYGSSGPEALIKQSLLVGNLTAAVELCFKSGKMAEALLLASGGGITLWTRARDEYLRLQGDSFLTTVGNIMTNDFSKLVANSNLAHWMETLAIVATYSGREYQVLCEQLAERLEKEKFDIRSALICYICAKNFPKTVSIWAITHVASQGSQNLALQDLVEKMAVLQDVTKFQQPDALFSQKLTKYAEILANSGRLTAAMRYLCLLPDDNSSATLRDRIFNSAPAQMGQMLRAAPRFPFQTTDVRATSAGPAVHAAHPKMGTAPCPCLGGAKTAAPAPLPGKAAMGASMPMPGGGGTWPMQPKPMSAHPGSMGPGPGPLPGKYPGPDASMAGGIGHGLGAGSVHGGPGIGPGVGSVGGIGIGGVPGPGNGPVPGGGSVGMVGGVGGMNAGMGGAGGVGGVGSMGGWAGPAKSPAPAPPAPPGKSTAPTASAMPVTEGLPVAWPLPTKSMQKLSTNQSVAADNIAIQEMSTTSSVIGEPMAPHDLAHVKNVFNLLLDTSQDSNPKKREDVLKKLEELYSKLQTGQLKTATSQKVLQLAKAMEAQDYATASKVQQELSVDWDTNKSWLMGVKCRDSEEAYDEDFCDEDIEDAEAAENASSNSAALTNNDAVEAQSEGTVRERAEQLSEGSDAVLVSQEAEWEKSVDKPEQVEDKERSAWATAVQQDTEEKAARAKEATDESPAAAEEAIESETAPVLFWEPGEHRDFEEQAVEGKCQERNAALVAAPNAKLMIRGTAAPCKESGQVASLDQAGLDEDPRQGAEAMVLPCKTGETIELDRDAARAWELGEEAEIDLLTPGNWKPVDSGELDELTEQDEEHGRHADPAIGEEVPVESAADRAAKMFTGPAAELEEQVQHEQGATGRDAALATEAAALEAATPMATLQFVAPGESKEVSMQERVPGAALEEAPEEECQGMPFPNILNPEEATQHGKDREQHGAMEAAPTELESAEVARQAAQPGSLAPRSASSGSLLQAPARGPKELNSHQVEGGENFVGLAASSGSLGSSRISRNQKIGSAAEFLHILLLESTLGSRHWSELPDGHVAVGRPLQTPISSSTAPRRGTPRVPVAWQRWMAAREKRKAAVQEQLQADDAQNDLGSSWPRTSWQVQELPRLDSRRTQRAAYCSSPGLIALPKLKQSTVNDMRPLERPRKSKAGKGSSHSRLRSCHASQFDPSQIQHFVSSSQTEDLWHHYFQGEPEAPLKDLPSKSQAERGSEGPTPTNEQAAESNQD</sequence>
<feature type="domain" description="Sec16 Sec23-binding" evidence="10">
    <location>
        <begin position="506"/>
        <end position="697"/>
    </location>
</feature>
<dbReference type="Gene3D" id="1.25.40.1030">
    <property type="match status" value="1"/>
</dbReference>
<reference evidence="11" key="1">
    <citation type="submission" date="2021-02" db="EMBL/GenBank/DDBJ databases">
        <authorList>
            <person name="Dougan E. K."/>
            <person name="Rhodes N."/>
            <person name="Thang M."/>
            <person name="Chan C."/>
        </authorList>
    </citation>
    <scope>NUCLEOTIDE SEQUENCE</scope>
</reference>
<evidence type="ECO:0000256" key="1">
    <source>
        <dbReference type="ARBA" id="ARBA00004240"/>
    </source>
</evidence>
<proteinExistence type="inferred from homology"/>
<feature type="compositionally biased region" description="Polar residues" evidence="9">
    <location>
        <begin position="1712"/>
        <end position="1725"/>
    </location>
</feature>
<feature type="compositionally biased region" description="Low complexity" evidence="9">
    <location>
        <begin position="1087"/>
        <end position="1102"/>
    </location>
</feature>
<feature type="region of interest" description="Disordered" evidence="9">
    <location>
        <begin position="1290"/>
        <end position="1321"/>
    </location>
</feature>
<feature type="region of interest" description="Disordered" evidence="9">
    <location>
        <begin position="1413"/>
        <end position="1480"/>
    </location>
</feature>
<evidence type="ECO:0000256" key="5">
    <source>
        <dbReference type="ARBA" id="ARBA00022737"/>
    </source>
</evidence>
<dbReference type="GO" id="GO:0007029">
    <property type="term" value="P:endoplasmic reticulum organization"/>
    <property type="evidence" value="ECO:0007669"/>
    <property type="project" value="TreeGrafter"/>
</dbReference>
<dbReference type="SMART" id="SM00320">
    <property type="entry name" value="WD40"/>
    <property type="match status" value="6"/>
</dbReference>
<feature type="region of interest" description="Disordered" evidence="9">
    <location>
        <begin position="457"/>
        <end position="499"/>
    </location>
</feature>
<evidence type="ECO:0000313" key="12">
    <source>
        <dbReference type="Proteomes" id="UP000649617"/>
    </source>
</evidence>
<dbReference type="InterPro" id="IPR001680">
    <property type="entry name" value="WD40_rpt"/>
</dbReference>
<evidence type="ECO:0000313" key="11">
    <source>
        <dbReference type="EMBL" id="CAE7512841.1"/>
    </source>
</evidence>
<keyword evidence="3" id="KW-0813">Transport</keyword>
<comment type="subcellular location">
    <subcellularLocation>
        <location evidence="1">Endoplasmic reticulum</location>
    </subcellularLocation>
</comment>
<feature type="compositionally biased region" description="Low complexity" evidence="9">
    <location>
        <begin position="1172"/>
        <end position="1187"/>
    </location>
</feature>
<accession>A0A812T924</accession>
<feature type="region of interest" description="Disordered" evidence="9">
    <location>
        <begin position="902"/>
        <end position="925"/>
    </location>
</feature>
<dbReference type="Pfam" id="PF00400">
    <property type="entry name" value="WD40"/>
    <property type="match status" value="1"/>
</dbReference>
<dbReference type="SUPFAM" id="SSF50978">
    <property type="entry name" value="WD40 repeat-like"/>
    <property type="match status" value="1"/>
</dbReference>
<evidence type="ECO:0000259" key="10">
    <source>
        <dbReference type="Pfam" id="PF12931"/>
    </source>
</evidence>
<dbReference type="Gene3D" id="1.20.940.10">
    <property type="entry name" value="Functional domain of the splicing factor Prp18"/>
    <property type="match status" value="1"/>
</dbReference>
<feature type="compositionally biased region" description="Basic and acidic residues" evidence="9">
    <location>
        <begin position="1420"/>
        <end position="1431"/>
    </location>
</feature>